<keyword evidence="2" id="KW-0812">Transmembrane</keyword>
<accession>A0ABQ4NCJ1</accession>
<evidence type="ECO:0000313" key="3">
    <source>
        <dbReference type="EMBL" id="GIQ65931.1"/>
    </source>
</evidence>
<dbReference type="EMBL" id="BOVJ01000158">
    <property type="protein sequence ID" value="GIQ65931.1"/>
    <property type="molecule type" value="Genomic_DNA"/>
</dbReference>
<feature type="transmembrane region" description="Helical" evidence="2">
    <location>
        <begin position="38"/>
        <end position="59"/>
    </location>
</feature>
<dbReference type="InterPro" id="IPR024563">
    <property type="entry name" value="YqhR"/>
</dbReference>
<comment type="caution">
    <text evidence="3">The sequence shown here is derived from an EMBL/GenBank/DDBJ whole genome shotgun (WGS) entry which is preliminary data.</text>
</comment>
<feature type="transmembrane region" description="Helical" evidence="2">
    <location>
        <begin position="84"/>
        <end position="106"/>
    </location>
</feature>
<dbReference type="RefSeq" id="WP_213530462.1">
    <property type="nucleotide sequence ID" value="NZ_BOVJ01000158.1"/>
</dbReference>
<evidence type="ECO:0000313" key="4">
    <source>
        <dbReference type="Proteomes" id="UP000680304"/>
    </source>
</evidence>
<keyword evidence="2" id="KW-1133">Transmembrane helix</keyword>
<gene>
    <name evidence="3" type="ORF">PACILC2_44990</name>
</gene>
<feature type="transmembrane region" description="Helical" evidence="2">
    <location>
        <begin position="118"/>
        <end position="134"/>
    </location>
</feature>
<sequence length="188" mass="20814">MNEGGHQGAQSAPETKEDRPAAGAKASDAQQGHHTNPWLFGLLIGSFAGLIWGAVRWLLYTFQFTKLPGFLAEPFFLHAFLVKWQGHLVGIVCFMVFSIAAAYLYVLLFRRLRGPLPGLGYGALWWAILFWAVGPATGTIPPPFKLGWTTLLSELCVFVLWGLFIGYSINFEFTDEASREPEKSGSMT</sequence>
<feature type="region of interest" description="Disordered" evidence="1">
    <location>
        <begin position="1"/>
        <end position="32"/>
    </location>
</feature>
<keyword evidence="2" id="KW-0472">Membrane</keyword>
<protein>
    <recommendedName>
        <fullName evidence="5">Membrane protein YqhR</fullName>
    </recommendedName>
</protein>
<reference evidence="3 4" key="1">
    <citation type="submission" date="2021-04" db="EMBL/GenBank/DDBJ databases">
        <title>Draft genome sequence of Paenibacillus cisolokensis, LC2-13A.</title>
        <authorList>
            <person name="Uke A."/>
            <person name="Chhe C."/>
            <person name="Baramee S."/>
            <person name="Kosugi A."/>
        </authorList>
    </citation>
    <scope>NUCLEOTIDE SEQUENCE [LARGE SCALE GENOMIC DNA]</scope>
    <source>
        <strain evidence="3 4">LC2-13A</strain>
    </source>
</reference>
<evidence type="ECO:0000256" key="2">
    <source>
        <dbReference type="SAM" id="Phobius"/>
    </source>
</evidence>
<feature type="transmembrane region" description="Helical" evidence="2">
    <location>
        <begin position="146"/>
        <end position="169"/>
    </location>
</feature>
<proteinExistence type="predicted"/>
<dbReference type="Pfam" id="PF11085">
    <property type="entry name" value="YqhR"/>
    <property type="match status" value="1"/>
</dbReference>
<keyword evidence="4" id="KW-1185">Reference proteome</keyword>
<evidence type="ECO:0008006" key="5">
    <source>
        <dbReference type="Google" id="ProtNLM"/>
    </source>
</evidence>
<organism evidence="3 4">
    <name type="scientific">Paenibacillus cisolokensis</name>
    <dbReference type="NCBI Taxonomy" id="1658519"/>
    <lineage>
        <taxon>Bacteria</taxon>
        <taxon>Bacillati</taxon>
        <taxon>Bacillota</taxon>
        <taxon>Bacilli</taxon>
        <taxon>Bacillales</taxon>
        <taxon>Paenibacillaceae</taxon>
        <taxon>Paenibacillus</taxon>
    </lineage>
</organism>
<name>A0ABQ4NCJ1_9BACL</name>
<dbReference type="Proteomes" id="UP000680304">
    <property type="component" value="Unassembled WGS sequence"/>
</dbReference>
<evidence type="ECO:0000256" key="1">
    <source>
        <dbReference type="SAM" id="MobiDB-lite"/>
    </source>
</evidence>